<evidence type="ECO:0000256" key="3">
    <source>
        <dbReference type="SAM" id="MobiDB-lite"/>
    </source>
</evidence>
<feature type="domain" description="Glycosyltransferase subfamily 4-like N-terminal" evidence="4">
    <location>
        <begin position="18"/>
        <end position="164"/>
    </location>
</feature>
<reference evidence="6" key="1">
    <citation type="journal article" date="2019" name="Int. J. Syst. Evol. Microbiol.">
        <title>The Global Catalogue of Microorganisms (GCM) 10K type strain sequencing project: providing services to taxonomists for standard genome sequencing and annotation.</title>
        <authorList>
            <consortium name="The Broad Institute Genomics Platform"/>
            <consortium name="The Broad Institute Genome Sequencing Center for Infectious Disease"/>
            <person name="Wu L."/>
            <person name="Ma J."/>
        </authorList>
    </citation>
    <scope>NUCLEOTIDE SEQUENCE [LARGE SCALE GENOMIC DNA]</scope>
    <source>
        <strain evidence="6">JCM 17939</strain>
    </source>
</reference>
<dbReference type="InterPro" id="IPR028098">
    <property type="entry name" value="Glyco_trans_4-like_N"/>
</dbReference>
<name>A0ABP8UUV3_9ACTN</name>
<dbReference type="Pfam" id="PF13692">
    <property type="entry name" value="Glyco_trans_1_4"/>
    <property type="match status" value="1"/>
</dbReference>
<dbReference type="Gene3D" id="3.40.50.2000">
    <property type="entry name" value="Glycogen Phosphorylase B"/>
    <property type="match status" value="2"/>
</dbReference>
<organism evidence="5 6">
    <name type="scientific">Actinoallomurus vinaceus</name>
    <dbReference type="NCBI Taxonomy" id="1080074"/>
    <lineage>
        <taxon>Bacteria</taxon>
        <taxon>Bacillati</taxon>
        <taxon>Actinomycetota</taxon>
        <taxon>Actinomycetes</taxon>
        <taxon>Streptosporangiales</taxon>
        <taxon>Thermomonosporaceae</taxon>
        <taxon>Actinoallomurus</taxon>
    </lineage>
</organism>
<dbReference type="CDD" id="cd03809">
    <property type="entry name" value="GT4_MtfB-like"/>
    <property type="match status" value="1"/>
</dbReference>
<dbReference type="PANTHER" id="PTHR46401">
    <property type="entry name" value="GLYCOSYLTRANSFERASE WBBK-RELATED"/>
    <property type="match status" value="1"/>
</dbReference>
<keyword evidence="6" id="KW-1185">Reference proteome</keyword>
<protein>
    <submittedName>
        <fullName evidence="5">Glycosyltransferase family 1 protein</fullName>
    </submittedName>
</protein>
<comment type="caution">
    <text evidence="5">The sequence shown here is derived from an EMBL/GenBank/DDBJ whole genome shotgun (WGS) entry which is preliminary data.</text>
</comment>
<evidence type="ECO:0000313" key="5">
    <source>
        <dbReference type="EMBL" id="GAA4639071.1"/>
    </source>
</evidence>
<feature type="region of interest" description="Disordered" evidence="3">
    <location>
        <begin position="359"/>
        <end position="378"/>
    </location>
</feature>
<gene>
    <name evidence="5" type="ORF">GCM10023196_099270</name>
</gene>
<dbReference type="Pfam" id="PF13439">
    <property type="entry name" value="Glyco_transf_4"/>
    <property type="match status" value="1"/>
</dbReference>
<dbReference type="RefSeq" id="WP_345442601.1">
    <property type="nucleotide sequence ID" value="NZ_BAABHK010000025.1"/>
</dbReference>
<dbReference type="Proteomes" id="UP001501442">
    <property type="component" value="Unassembled WGS sequence"/>
</dbReference>
<evidence type="ECO:0000256" key="1">
    <source>
        <dbReference type="ARBA" id="ARBA00022676"/>
    </source>
</evidence>
<dbReference type="PANTHER" id="PTHR46401:SF2">
    <property type="entry name" value="GLYCOSYLTRANSFERASE WBBK-RELATED"/>
    <property type="match status" value="1"/>
</dbReference>
<keyword evidence="2" id="KW-0808">Transferase</keyword>
<dbReference type="SUPFAM" id="SSF53756">
    <property type="entry name" value="UDP-Glycosyltransferase/glycogen phosphorylase"/>
    <property type="match status" value="1"/>
</dbReference>
<dbReference type="EMBL" id="BAABHK010000025">
    <property type="protein sequence ID" value="GAA4639071.1"/>
    <property type="molecule type" value="Genomic_DNA"/>
</dbReference>
<evidence type="ECO:0000259" key="4">
    <source>
        <dbReference type="Pfam" id="PF13439"/>
    </source>
</evidence>
<sequence length="378" mass="40646">MTDRIRVAVAGKVLRRNVGGNTTYAESLYRGLERLGVEHTVLVPPGDTLRGPARQLCHAAAEGFVWPRTVDRRHADLLHFPADTGALSAGRLPIVVTIHGVPQHVPGIRRTLWERTWRARVTRLAHAADAVVTVSASSAGEIERAFGVPEHRLHVIPHGVDTDRFHSDCSADDRLLAQLRLPERFVLYLGNLDPRKNIPALVDAVGRPEIARLGVQLVVAGGPFLGSEPVERLLATAPHVRYLGQIPTELVAPLFRAATVFALPSSHEGFGLPVIEAMACGTPVIASDRGALPEVAGEAAILLSDLDSASIAAALRDVLTDDALATELRTRGLANAQRFAWAESARRHLEVFTRLLSGTGRPSRSDGEDTAPAALSRS</sequence>
<evidence type="ECO:0000256" key="2">
    <source>
        <dbReference type="ARBA" id="ARBA00022679"/>
    </source>
</evidence>
<proteinExistence type="predicted"/>
<evidence type="ECO:0000313" key="6">
    <source>
        <dbReference type="Proteomes" id="UP001501442"/>
    </source>
</evidence>
<accession>A0ABP8UUV3</accession>
<keyword evidence="1" id="KW-0328">Glycosyltransferase</keyword>